<reference key="2">
    <citation type="submission" date="2011-10" db="EMBL/GenBank/DDBJ databases">
        <title>The genome and transcriptome sequence of Clonorchis sinensis provide insights into the carcinogenic liver fluke.</title>
        <authorList>
            <person name="Wang X."/>
            <person name="Huang Y."/>
            <person name="Chen W."/>
            <person name="Liu H."/>
            <person name="Guo L."/>
            <person name="Chen Y."/>
            <person name="Luo F."/>
            <person name="Zhou W."/>
            <person name="Sun J."/>
            <person name="Mao Q."/>
            <person name="Liang P."/>
            <person name="Zhou C."/>
            <person name="Tian Y."/>
            <person name="Men J."/>
            <person name="Lv X."/>
            <person name="Huang L."/>
            <person name="Zhou J."/>
            <person name="Hu Y."/>
            <person name="Li R."/>
            <person name="Zhang F."/>
            <person name="Lei H."/>
            <person name="Li X."/>
            <person name="Hu X."/>
            <person name="Liang C."/>
            <person name="Xu J."/>
            <person name="Wu Z."/>
            <person name="Yu X."/>
        </authorList>
    </citation>
    <scope>NUCLEOTIDE SEQUENCE</scope>
    <source>
        <strain>Henan</strain>
    </source>
</reference>
<evidence type="ECO:0000313" key="1">
    <source>
        <dbReference type="EMBL" id="GAA53505.1"/>
    </source>
</evidence>
<dbReference type="EMBL" id="DF143513">
    <property type="protein sequence ID" value="GAA53505.1"/>
    <property type="molecule type" value="Genomic_DNA"/>
</dbReference>
<dbReference type="Proteomes" id="UP000008909">
    <property type="component" value="Unassembled WGS sequence"/>
</dbReference>
<protein>
    <submittedName>
        <fullName evidence="1">Uncharacterized protein</fullName>
    </submittedName>
</protein>
<sequence>MRTRVHNGKRRHPFCDRKKLASCKRMSNARKQRGQNNRSAGCLFDGSDTQISPPPSIIISIVGTNKFGTMFSKRGGIATLVAGFWRSSSENITRKPVFRKPIEEPGRIPVFTTSTVGTIAVATYSDSYSSDQSPDISSISKWQLIVHCRFYRGNLTSTWSYIRCKCFEVMTYPPSTSPPMPLSKCQQPEDAVVTSITVEPEVSTMLVTIIRAIPVTSAMNRDATARGPLVHHTHWPAVCSDKQLRPFYPCRSSLSEVEVSILFVERVYVPPGHPEPWYPHVAVLFANFPWAKQKFYAVEKFSANIIECSCYVIIAPSFQFHEIYVRQSFSCSILSVPNCHATRRNHEGWDTARLPKFRQKKSKGRGRIRTMDLPEAPVTSTYVLTLAVANVLKVDKYDQVKARIEGNSIEKQAIKTLYHHNLVCVNIKTFESIRNSQHGSPERGGLFNKPDGNHNNSSRKLGDCAYLMSRKKGRTGGFTDMLNCTGTNQIREDVLRCGMWRLEEICFPKRFPSDCVNLVDDPLSSHFRPPRLLDRNGTSNHILLNKL</sequence>
<name>G7YKM3_CLOSI</name>
<reference evidence="1" key="1">
    <citation type="journal article" date="2011" name="Genome Biol.">
        <title>The draft genome of the carcinogenic human liver fluke Clonorchis sinensis.</title>
        <authorList>
            <person name="Wang X."/>
            <person name="Chen W."/>
            <person name="Huang Y."/>
            <person name="Sun J."/>
            <person name="Men J."/>
            <person name="Liu H."/>
            <person name="Luo F."/>
            <person name="Guo L."/>
            <person name="Lv X."/>
            <person name="Deng C."/>
            <person name="Zhou C."/>
            <person name="Fan Y."/>
            <person name="Li X."/>
            <person name="Huang L."/>
            <person name="Hu Y."/>
            <person name="Liang C."/>
            <person name="Hu X."/>
            <person name="Xu J."/>
            <person name="Yu X."/>
        </authorList>
    </citation>
    <scope>NUCLEOTIDE SEQUENCE [LARGE SCALE GENOMIC DNA]</scope>
    <source>
        <strain evidence="1">Henan</strain>
    </source>
</reference>
<proteinExistence type="predicted"/>
<evidence type="ECO:0000313" key="2">
    <source>
        <dbReference type="Proteomes" id="UP000008909"/>
    </source>
</evidence>
<accession>G7YKM3</accession>
<dbReference type="AlphaFoldDB" id="G7YKM3"/>
<gene>
    <name evidence="1" type="ORF">CLF_110393</name>
</gene>
<keyword evidence="2" id="KW-1185">Reference proteome</keyword>
<organism evidence="1 2">
    <name type="scientific">Clonorchis sinensis</name>
    <name type="common">Chinese liver fluke</name>
    <dbReference type="NCBI Taxonomy" id="79923"/>
    <lineage>
        <taxon>Eukaryota</taxon>
        <taxon>Metazoa</taxon>
        <taxon>Spiralia</taxon>
        <taxon>Lophotrochozoa</taxon>
        <taxon>Platyhelminthes</taxon>
        <taxon>Trematoda</taxon>
        <taxon>Digenea</taxon>
        <taxon>Opisthorchiida</taxon>
        <taxon>Opisthorchiata</taxon>
        <taxon>Opisthorchiidae</taxon>
        <taxon>Clonorchis</taxon>
    </lineage>
</organism>